<dbReference type="SUPFAM" id="SSF49265">
    <property type="entry name" value="Fibronectin type III"/>
    <property type="match status" value="1"/>
</dbReference>
<dbReference type="InterPro" id="IPR036116">
    <property type="entry name" value="FN3_sf"/>
</dbReference>
<proteinExistence type="predicted"/>
<evidence type="ECO:0000313" key="5">
    <source>
        <dbReference type="Proteomes" id="UP000276133"/>
    </source>
</evidence>
<dbReference type="OrthoDB" id="152385at2759"/>
<dbReference type="Proteomes" id="UP000276133">
    <property type="component" value="Unassembled WGS sequence"/>
</dbReference>
<reference evidence="4 5" key="1">
    <citation type="journal article" date="2018" name="Sci. Rep.">
        <title>Genomic signatures of local adaptation to the degree of environmental predictability in rotifers.</title>
        <authorList>
            <person name="Franch-Gras L."/>
            <person name="Hahn C."/>
            <person name="Garcia-Roger E.M."/>
            <person name="Carmona M.J."/>
            <person name="Serra M."/>
            <person name="Gomez A."/>
        </authorList>
    </citation>
    <scope>NUCLEOTIDE SEQUENCE [LARGE SCALE GENOMIC DNA]</scope>
    <source>
        <strain evidence="4">HYR1</strain>
    </source>
</reference>
<dbReference type="PROSITE" id="PS50853">
    <property type="entry name" value="FN3"/>
    <property type="match status" value="1"/>
</dbReference>
<dbReference type="STRING" id="10195.A0A3M7SLG9"/>
<protein>
    <submittedName>
        <fullName evidence="4">Tyrosine-phosphatase Lar isoform X1</fullName>
    </submittedName>
</protein>
<dbReference type="InterPro" id="IPR013783">
    <property type="entry name" value="Ig-like_fold"/>
</dbReference>
<organism evidence="4 5">
    <name type="scientific">Brachionus plicatilis</name>
    <name type="common">Marine rotifer</name>
    <name type="synonym">Brachionus muelleri</name>
    <dbReference type="NCBI Taxonomy" id="10195"/>
    <lineage>
        <taxon>Eukaryota</taxon>
        <taxon>Metazoa</taxon>
        <taxon>Spiralia</taxon>
        <taxon>Gnathifera</taxon>
        <taxon>Rotifera</taxon>
        <taxon>Eurotatoria</taxon>
        <taxon>Monogononta</taxon>
        <taxon>Pseudotrocha</taxon>
        <taxon>Ploima</taxon>
        <taxon>Brachionidae</taxon>
        <taxon>Brachionus</taxon>
    </lineage>
</organism>
<comment type="caution">
    <text evidence="4">The sequence shown here is derived from an EMBL/GenBank/DDBJ whole genome shotgun (WGS) entry which is preliminary data.</text>
</comment>
<feature type="signal peptide" evidence="2">
    <location>
        <begin position="1"/>
        <end position="21"/>
    </location>
</feature>
<dbReference type="InterPro" id="IPR003961">
    <property type="entry name" value="FN3_dom"/>
</dbReference>
<feature type="domain" description="Fibronectin type-III" evidence="3">
    <location>
        <begin position="22"/>
        <end position="133"/>
    </location>
</feature>
<dbReference type="Gene3D" id="2.60.40.10">
    <property type="entry name" value="Immunoglobulins"/>
    <property type="match status" value="2"/>
</dbReference>
<dbReference type="AlphaFoldDB" id="A0A3M7SLG9"/>
<gene>
    <name evidence="4" type="ORF">BpHYR1_036305</name>
</gene>
<sequence>MRNIEIFLIIWSLVTFNLVPGEPQDFKVVKVTSRTIELEWKAPRREEQSSGNNIKGYEIHYYKVNAAGTGPDALFTDPKDTQVFKRKTNNVKKLKYTLTDLEPNSQYQVQIFAYNMKGDGQRSSPLQITTLDEGPGKPENIRSEIYNDQLNIKWQAPSVKPNLVGAYVIHFNNEKYQVDGQTNQISIPSSQWEYDRQYEFRIYAKTNSDSVPNGAEAVFRISTQIMCVYLLIQRELRSLSKIDFDNFKKTLRQYLVGLSESNFQSIRNEALLECVPLLLASSAVCGAHHDHHWPSSHT</sequence>
<dbReference type="PANTHER" id="PTHR13817:SF173">
    <property type="entry name" value="FRAZZLED"/>
    <property type="match status" value="1"/>
</dbReference>
<evidence type="ECO:0000259" key="3">
    <source>
        <dbReference type="PROSITE" id="PS50853"/>
    </source>
</evidence>
<keyword evidence="2" id="KW-0732">Signal</keyword>
<dbReference type="CDD" id="cd00063">
    <property type="entry name" value="FN3"/>
    <property type="match status" value="2"/>
</dbReference>
<dbReference type="Pfam" id="PF00041">
    <property type="entry name" value="fn3"/>
    <property type="match status" value="1"/>
</dbReference>
<dbReference type="SMART" id="SM00060">
    <property type="entry name" value="FN3"/>
    <property type="match status" value="2"/>
</dbReference>
<evidence type="ECO:0000313" key="4">
    <source>
        <dbReference type="EMBL" id="RNA36579.1"/>
    </source>
</evidence>
<dbReference type="FunFam" id="2.60.40.10:FF:000028">
    <property type="entry name" value="Neuronal cell adhesion molecule"/>
    <property type="match status" value="1"/>
</dbReference>
<dbReference type="EMBL" id="REGN01001161">
    <property type="protein sequence ID" value="RNA36579.1"/>
    <property type="molecule type" value="Genomic_DNA"/>
</dbReference>
<dbReference type="InterPro" id="IPR050964">
    <property type="entry name" value="Striated_Muscle_Regulatory"/>
</dbReference>
<feature type="chain" id="PRO_5018245366" evidence="2">
    <location>
        <begin position="22"/>
        <end position="298"/>
    </location>
</feature>
<keyword evidence="5" id="KW-1185">Reference proteome</keyword>
<name>A0A3M7SLG9_BRAPC</name>
<evidence type="ECO:0000256" key="2">
    <source>
        <dbReference type="SAM" id="SignalP"/>
    </source>
</evidence>
<accession>A0A3M7SLG9</accession>
<dbReference type="PRINTS" id="PR00014">
    <property type="entry name" value="FNTYPEIII"/>
</dbReference>
<dbReference type="PANTHER" id="PTHR13817">
    <property type="entry name" value="TITIN"/>
    <property type="match status" value="1"/>
</dbReference>
<evidence type="ECO:0000256" key="1">
    <source>
        <dbReference type="ARBA" id="ARBA00022737"/>
    </source>
</evidence>
<keyword evidence="1" id="KW-0677">Repeat</keyword>